<proteinExistence type="predicted"/>
<reference evidence="1 2" key="1">
    <citation type="submission" date="2020-07" db="EMBL/GenBank/DDBJ databases">
        <title>Draft whole-genome sequence of Heliobacterium chlorum DSM 3682, type strain.</title>
        <authorList>
            <person name="Kyndt J.A."/>
            <person name="Meyer T.E."/>
            <person name="Imhoff J.F."/>
        </authorList>
    </citation>
    <scope>NUCLEOTIDE SEQUENCE [LARGE SCALE GENOMIC DNA]</scope>
    <source>
        <strain evidence="1 2">DSM 3682</strain>
    </source>
</reference>
<evidence type="ECO:0000313" key="2">
    <source>
        <dbReference type="Proteomes" id="UP000617402"/>
    </source>
</evidence>
<accession>A0ABR7T0B9</accession>
<dbReference type="EMBL" id="JACVHF010000002">
    <property type="protein sequence ID" value="MBC9783547.1"/>
    <property type="molecule type" value="Genomic_DNA"/>
</dbReference>
<protein>
    <submittedName>
        <fullName evidence="1">Uncharacterized protein</fullName>
    </submittedName>
</protein>
<sequence>MDNTMTTIAKYIQGRYADFGLASTSDLKLIGKSKASWNPGSKWLIMTTMRPMPDTKKAPFGNLLDQGVRGERWMVQVELECKMRAANPSVDFYWNLPRQFGDKVRKALAGLTGTGILILRYDWTNPTSPTRAGEIKFEVIEGKSPLLDEVEDPNDAANKSIFLTYQVRWWSPMN</sequence>
<keyword evidence="2" id="KW-1185">Reference proteome</keyword>
<dbReference type="RefSeq" id="WP_188038704.1">
    <property type="nucleotide sequence ID" value="NZ_JACVHF010000002.1"/>
</dbReference>
<comment type="caution">
    <text evidence="1">The sequence shown here is derived from an EMBL/GenBank/DDBJ whole genome shotgun (WGS) entry which is preliminary data.</text>
</comment>
<organism evidence="1 2">
    <name type="scientific">Heliobacterium chlorum</name>
    <dbReference type="NCBI Taxonomy" id="2698"/>
    <lineage>
        <taxon>Bacteria</taxon>
        <taxon>Bacillati</taxon>
        <taxon>Bacillota</taxon>
        <taxon>Clostridia</taxon>
        <taxon>Eubacteriales</taxon>
        <taxon>Heliobacteriaceae</taxon>
        <taxon>Heliobacterium</taxon>
    </lineage>
</organism>
<evidence type="ECO:0000313" key="1">
    <source>
        <dbReference type="EMBL" id="MBC9783547.1"/>
    </source>
</evidence>
<dbReference type="Proteomes" id="UP000617402">
    <property type="component" value="Unassembled WGS sequence"/>
</dbReference>
<gene>
    <name evidence="1" type="ORF">H1S01_03345</name>
</gene>
<name>A0ABR7T0B9_HELCL</name>